<dbReference type="EMBL" id="VSRR010005706">
    <property type="protein sequence ID" value="MPC43154.1"/>
    <property type="molecule type" value="Genomic_DNA"/>
</dbReference>
<feature type="compositionally biased region" description="Basic and acidic residues" evidence="1">
    <location>
        <begin position="51"/>
        <end position="74"/>
    </location>
</feature>
<keyword evidence="3" id="KW-1185">Reference proteome</keyword>
<reference evidence="2 3" key="1">
    <citation type="submission" date="2019-05" db="EMBL/GenBank/DDBJ databases">
        <title>Another draft genome of Portunus trituberculatus and its Hox gene families provides insights of decapod evolution.</title>
        <authorList>
            <person name="Jeong J.-H."/>
            <person name="Song I."/>
            <person name="Kim S."/>
            <person name="Choi T."/>
            <person name="Kim D."/>
            <person name="Ryu S."/>
            <person name="Kim W."/>
        </authorList>
    </citation>
    <scope>NUCLEOTIDE SEQUENCE [LARGE SCALE GENOMIC DNA]</scope>
    <source>
        <tissue evidence="2">Muscle</tissue>
    </source>
</reference>
<comment type="caution">
    <text evidence="2">The sequence shown here is derived from an EMBL/GenBank/DDBJ whole genome shotgun (WGS) entry which is preliminary data.</text>
</comment>
<dbReference type="Proteomes" id="UP000324222">
    <property type="component" value="Unassembled WGS sequence"/>
</dbReference>
<feature type="region of interest" description="Disordered" evidence="1">
    <location>
        <begin position="32"/>
        <end position="76"/>
    </location>
</feature>
<accession>A0A5B7FFA7</accession>
<evidence type="ECO:0000313" key="2">
    <source>
        <dbReference type="EMBL" id="MPC43154.1"/>
    </source>
</evidence>
<proteinExistence type="predicted"/>
<sequence>MDVLDMNERHSEHASTLILATSTECESIVNSNERQYSRRHHAAHNNAPGRRGVEADYREKARGGEGKGEGEHGGCRLAGNPKQLIDSETFGVFKTPECVRLLAQENMCLVVRVLLLSASNGRDNDVPHFLSPATRPQPAGLSGTSRRPVLALSGRFKCPA</sequence>
<name>A0A5B7FFA7_PORTR</name>
<dbReference type="AlphaFoldDB" id="A0A5B7FFA7"/>
<organism evidence="2 3">
    <name type="scientific">Portunus trituberculatus</name>
    <name type="common">Swimming crab</name>
    <name type="synonym">Neptunus trituberculatus</name>
    <dbReference type="NCBI Taxonomy" id="210409"/>
    <lineage>
        <taxon>Eukaryota</taxon>
        <taxon>Metazoa</taxon>
        <taxon>Ecdysozoa</taxon>
        <taxon>Arthropoda</taxon>
        <taxon>Crustacea</taxon>
        <taxon>Multicrustacea</taxon>
        <taxon>Malacostraca</taxon>
        <taxon>Eumalacostraca</taxon>
        <taxon>Eucarida</taxon>
        <taxon>Decapoda</taxon>
        <taxon>Pleocyemata</taxon>
        <taxon>Brachyura</taxon>
        <taxon>Eubrachyura</taxon>
        <taxon>Portunoidea</taxon>
        <taxon>Portunidae</taxon>
        <taxon>Portuninae</taxon>
        <taxon>Portunus</taxon>
    </lineage>
</organism>
<evidence type="ECO:0000313" key="3">
    <source>
        <dbReference type="Proteomes" id="UP000324222"/>
    </source>
</evidence>
<evidence type="ECO:0000256" key="1">
    <source>
        <dbReference type="SAM" id="MobiDB-lite"/>
    </source>
</evidence>
<gene>
    <name evidence="2" type="ORF">E2C01_036792</name>
</gene>
<protein>
    <submittedName>
        <fullName evidence="2">Uncharacterized protein</fullName>
    </submittedName>
</protein>